<dbReference type="Gene3D" id="3.10.180.10">
    <property type="entry name" value="2,3-Dihydroxybiphenyl 1,2-Dioxygenase, domain 1"/>
    <property type="match status" value="1"/>
</dbReference>
<dbReference type="InterPro" id="IPR004360">
    <property type="entry name" value="Glyas_Fos-R_dOase_dom"/>
</dbReference>
<name>A0A2T5J7Z7_9SPHI</name>
<dbReference type="InterPro" id="IPR037523">
    <property type="entry name" value="VOC_core"/>
</dbReference>
<evidence type="ECO:0000259" key="1">
    <source>
        <dbReference type="PROSITE" id="PS51819"/>
    </source>
</evidence>
<dbReference type="AlphaFoldDB" id="A0A2T5J7Z7"/>
<dbReference type="PANTHER" id="PTHR36437:SF2">
    <property type="entry name" value="GLYOXALASE_BLEOMYCIN RESISTANCE PROTEIN_DIOXYGENASE"/>
    <property type="match status" value="1"/>
</dbReference>
<dbReference type="PROSITE" id="PS51819">
    <property type="entry name" value="VOC"/>
    <property type="match status" value="1"/>
</dbReference>
<dbReference type="Proteomes" id="UP000244168">
    <property type="component" value="Unassembled WGS sequence"/>
</dbReference>
<reference evidence="2 3" key="1">
    <citation type="submission" date="2018-04" db="EMBL/GenBank/DDBJ databases">
        <title>Genomic Encyclopedia of Archaeal and Bacterial Type Strains, Phase II (KMG-II): from individual species to whole genera.</title>
        <authorList>
            <person name="Goeker M."/>
        </authorList>
    </citation>
    <scope>NUCLEOTIDE SEQUENCE [LARGE SCALE GENOMIC DNA]</scope>
    <source>
        <strain evidence="2 3">DSM 26809</strain>
    </source>
</reference>
<dbReference type="SUPFAM" id="SSF54593">
    <property type="entry name" value="Glyoxalase/Bleomycin resistance protein/Dihydroxybiphenyl dioxygenase"/>
    <property type="match status" value="1"/>
</dbReference>
<organism evidence="2 3">
    <name type="scientific">Mucilaginibacter yixingensis</name>
    <dbReference type="NCBI Taxonomy" id="1295612"/>
    <lineage>
        <taxon>Bacteria</taxon>
        <taxon>Pseudomonadati</taxon>
        <taxon>Bacteroidota</taxon>
        <taxon>Sphingobacteriia</taxon>
        <taxon>Sphingobacteriales</taxon>
        <taxon>Sphingobacteriaceae</taxon>
        <taxon>Mucilaginibacter</taxon>
    </lineage>
</organism>
<keyword evidence="2" id="KW-0456">Lyase</keyword>
<evidence type="ECO:0000313" key="3">
    <source>
        <dbReference type="Proteomes" id="UP000244168"/>
    </source>
</evidence>
<sequence length="133" mass="15222">MYQEPQLCGSTNHYTMKKYISVISIPVTDQQRSKEFYEKVGFKLLIEAPMGNGETWVQLELENTQTSIALVTWFKQMPPGSVCGWVIETDDIQREIDALKAQGIEASPIDQTPWGKFAWVKDPDGNSFNFREE</sequence>
<proteinExistence type="predicted"/>
<protein>
    <submittedName>
        <fullName evidence="2">Catechol 2,3-dioxygenase-like lactoylglutathione lyase family enzyme</fullName>
    </submittedName>
</protein>
<dbReference type="InterPro" id="IPR029068">
    <property type="entry name" value="Glyas_Bleomycin-R_OHBP_Dase"/>
</dbReference>
<evidence type="ECO:0000313" key="2">
    <source>
        <dbReference type="EMBL" id="PTQ95552.1"/>
    </source>
</evidence>
<dbReference type="GO" id="GO:0016829">
    <property type="term" value="F:lyase activity"/>
    <property type="evidence" value="ECO:0007669"/>
    <property type="project" value="UniProtKB-KW"/>
</dbReference>
<keyword evidence="2" id="KW-0560">Oxidoreductase</keyword>
<feature type="domain" description="VOC" evidence="1">
    <location>
        <begin position="18"/>
        <end position="133"/>
    </location>
</feature>
<gene>
    <name evidence="2" type="ORF">C8P68_10557</name>
</gene>
<comment type="caution">
    <text evidence="2">The sequence shown here is derived from an EMBL/GenBank/DDBJ whole genome shotgun (WGS) entry which is preliminary data.</text>
</comment>
<keyword evidence="2" id="KW-0223">Dioxygenase</keyword>
<accession>A0A2T5J7Z7</accession>
<dbReference type="Pfam" id="PF00903">
    <property type="entry name" value="Glyoxalase"/>
    <property type="match status" value="1"/>
</dbReference>
<dbReference type="PANTHER" id="PTHR36437">
    <property type="entry name" value="GLYOXALASE/BLEOMYCIN RESISTANCE PROTEIN/DIOXYGENASE"/>
    <property type="match status" value="1"/>
</dbReference>
<dbReference type="EMBL" id="QAOQ01000005">
    <property type="protein sequence ID" value="PTQ95552.1"/>
    <property type="molecule type" value="Genomic_DNA"/>
</dbReference>
<keyword evidence="3" id="KW-1185">Reference proteome</keyword>
<dbReference type="GO" id="GO:0051213">
    <property type="term" value="F:dioxygenase activity"/>
    <property type="evidence" value="ECO:0007669"/>
    <property type="project" value="UniProtKB-KW"/>
</dbReference>